<evidence type="ECO:0000256" key="1">
    <source>
        <dbReference type="SAM" id="MobiDB-lite"/>
    </source>
</evidence>
<feature type="compositionally biased region" description="Pro residues" evidence="1">
    <location>
        <begin position="50"/>
        <end position="61"/>
    </location>
</feature>
<feature type="non-terminal residue" evidence="2">
    <location>
        <position position="176"/>
    </location>
</feature>
<comment type="caution">
    <text evidence="2">The sequence shown here is derived from an EMBL/GenBank/DDBJ whole genome shotgun (WGS) entry which is preliminary data.</text>
</comment>
<feature type="region of interest" description="Disordered" evidence="1">
    <location>
        <begin position="31"/>
        <end position="103"/>
    </location>
</feature>
<name>A0A0F8Y1N4_9ZZZZ</name>
<feature type="compositionally biased region" description="Basic and acidic residues" evidence="1">
    <location>
        <begin position="166"/>
        <end position="176"/>
    </location>
</feature>
<protein>
    <submittedName>
        <fullName evidence="2">Uncharacterized protein</fullName>
    </submittedName>
</protein>
<organism evidence="2">
    <name type="scientific">marine sediment metagenome</name>
    <dbReference type="NCBI Taxonomy" id="412755"/>
    <lineage>
        <taxon>unclassified sequences</taxon>
        <taxon>metagenomes</taxon>
        <taxon>ecological metagenomes</taxon>
    </lineage>
</organism>
<gene>
    <name evidence="2" type="ORF">LCGC14_2953760</name>
</gene>
<dbReference type="AlphaFoldDB" id="A0A0F8Y1N4"/>
<feature type="region of interest" description="Disordered" evidence="1">
    <location>
        <begin position="152"/>
        <end position="176"/>
    </location>
</feature>
<reference evidence="2" key="1">
    <citation type="journal article" date="2015" name="Nature">
        <title>Complex archaea that bridge the gap between prokaryotes and eukaryotes.</title>
        <authorList>
            <person name="Spang A."/>
            <person name="Saw J.H."/>
            <person name="Jorgensen S.L."/>
            <person name="Zaremba-Niedzwiedzka K."/>
            <person name="Martijn J."/>
            <person name="Lind A.E."/>
            <person name="van Eijk R."/>
            <person name="Schleper C."/>
            <person name="Guy L."/>
            <person name="Ettema T.J."/>
        </authorList>
    </citation>
    <scope>NUCLEOTIDE SEQUENCE</scope>
</reference>
<dbReference type="EMBL" id="LAZR01059595">
    <property type="protein sequence ID" value="KKK67470.1"/>
    <property type="molecule type" value="Genomic_DNA"/>
</dbReference>
<proteinExistence type="predicted"/>
<accession>A0A0F8Y1N4</accession>
<feature type="compositionally biased region" description="Low complexity" evidence="1">
    <location>
        <begin position="40"/>
        <end position="49"/>
    </location>
</feature>
<sequence length="176" mass="19153">MAVLQIGHAVTLRAHCSHAHRWPHGIRTTALARSQQIAQSSAAAAEPVSEAPPPPPPPPPRTSGSTRRLPLHTGSRSTQSKHTLRPRSANRESHERHRARPLQITAVSVTRIHATACHHASGKPIVERATSTAKGQHASRMKSGFPSMRQCEQTQPLRHCSGDAQPAHRDAIRSAW</sequence>
<evidence type="ECO:0000313" key="2">
    <source>
        <dbReference type="EMBL" id="KKK67470.1"/>
    </source>
</evidence>